<dbReference type="GO" id="GO:1904874">
    <property type="term" value="P:positive regulation of telomerase RNA localization to Cajal body"/>
    <property type="evidence" value="ECO:0007669"/>
    <property type="project" value="TreeGrafter"/>
</dbReference>
<dbReference type="Proteomes" id="UP000274131">
    <property type="component" value="Unassembled WGS sequence"/>
</dbReference>
<evidence type="ECO:0000256" key="1">
    <source>
        <dbReference type="ARBA" id="ARBA00009462"/>
    </source>
</evidence>
<keyword evidence="6" id="KW-0472">Membrane</keyword>
<evidence type="ECO:0000256" key="2">
    <source>
        <dbReference type="ARBA" id="ARBA00022517"/>
    </source>
</evidence>
<dbReference type="EMBL" id="UXUI01009136">
    <property type="protein sequence ID" value="VDD93120.1"/>
    <property type="molecule type" value="Genomic_DNA"/>
</dbReference>
<dbReference type="AlphaFoldDB" id="A0A0N4VCT1"/>
<keyword evidence="3" id="KW-0698">rRNA processing</keyword>
<dbReference type="GO" id="GO:0070034">
    <property type="term" value="F:telomerase RNA binding"/>
    <property type="evidence" value="ECO:0007669"/>
    <property type="project" value="TreeGrafter"/>
</dbReference>
<dbReference type="OrthoDB" id="13807at2759"/>
<dbReference type="Pfam" id="PF04135">
    <property type="entry name" value="Nop10p"/>
    <property type="match status" value="1"/>
</dbReference>
<dbReference type="PANTHER" id="PTHR13305">
    <property type="entry name" value="RIBOSOME BIOGENESIS PROTEIN NOP10"/>
    <property type="match status" value="1"/>
</dbReference>
<keyword evidence="2" id="KW-0690">Ribosome biogenesis</keyword>
<keyword evidence="4" id="KW-0687">Ribonucleoprotein</keyword>
<gene>
    <name evidence="7" type="ORF">EVEC_LOCUS7871</name>
</gene>
<evidence type="ECO:0000256" key="6">
    <source>
        <dbReference type="SAM" id="Phobius"/>
    </source>
</evidence>
<dbReference type="Gene3D" id="2.20.28.40">
    <property type="entry name" value="H/ACA ribonucleoprotein complex, subunit Nop10"/>
    <property type="match status" value="1"/>
</dbReference>
<reference evidence="7 8" key="2">
    <citation type="submission" date="2018-10" db="EMBL/GenBank/DDBJ databases">
        <authorList>
            <consortium name="Pathogen Informatics"/>
        </authorList>
    </citation>
    <scope>NUCLEOTIDE SEQUENCE [LARGE SCALE GENOMIC DNA]</scope>
</reference>
<protein>
    <recommendedName>
        <fullName evidence="5">Nucleolar protein 10</fullName>
    </recommendedName>
</protein>
<dbReference type="STRING" id="51028.A0A0N4VCT1"/>
<dbReference type="SUPFAM" id="SSF144210">
    <property type="entry name" value="Nop10-like SnoRNP"/>
    <property type="match status" value="1"/>
</dbReference>
<dbReference type="PANTHER" id="PTHR13305:SF0">
    <property type="entry name" value="H_ACA RIBONUCLEOPROTEIN COMPLEX SUBUNIT 3"/>
    <property type="match status" value="1"/>
</dbReference>
<accession>A0A0N4VCT1</accession>
<dbReference type="GO" id="GO:0031118">
    <property type="term" value="P:rRNA pseudouridine synthesis"/>
    <property type="evidence" value="ECO:0007669"/>
    <property type="project" value="TreeGrafter"/>
</dbReference>
<reference evidence="9" key="1">
    <citation type="submission" date="2017-02" db="UniProtKB">
        <authorList>
            <consortium name="WormBaseParasite"/>
        </authorList>
    </citation>
    <scope>IDENTIFICATION</scope>
</reference>
<organism evidence="9">
    <name type="scientific">Enterobius vermicularis</name>
    <name type="common">Human pinworm</name>
    <dbReference type="NCBI Taxonomy" id="51028"/>
    <lineage>
        <taxon>Eukaryota</taxon>
        <taxon>Metazoa</taxon>
        <taxon>Ecdysozoa</taxon>
        <taxon>Nematoda</taxon>
        <taxon>Chromadorea</taxon>
        <taxon>Rhabditida</taxon>
        <taxon>Spirurina</taxon>
        <taxon>Oxyuridomorpha</taxon>
        <taxon>Oxyuroidea</taxon>
        <taxon>Oxyuridae</taxon>
        <taxon>Enterobius</taxon>
    </lineage>
</organism>
<dbReference type="GO" id="GO:0031120">
    <property type="term" value="P:snRNA pseudouridine synthesis"/>
    <property type="evidence" value="ECO:0007669"/>
    <property type="project" value="TreeGrafter"/>
</dbReference>
<dbReference type="GO" id="GO:0031429">
    <property type="term" value="C:box H/ACA snoRNP complex"/>
    <property type="evidence" value="ECO:0007669"/>
    <property type="project" value="TreeGrafter"/>
</dbReference>
<comment type="similarity">
    <text evidence="1">Belongs to the NOP10 family.</text>
</comment>
<dbReference type="GO" id="GO:0030515">
    <property type="term" value="F:snoRNA binding"/>
    <property type="evidence" value="ECO:0007669"/>
    <property type="project" value="InterPro"/>
</dbReference>
<evidence type="ECO:0000256" key="3">
    <source>
        <dbReference type="ARBA" id="ARBA00022552"/>
    </source>
</evidence>
<evidence type="ECO:0000256" key="5">
    <source>
        <dbReference type="ARBA" id="ARBA00030185"/>
    </source>
</evidence>
<keyword evidence="6" id="KW-1133">Transmembrane helix</keyword>
<name>A0A0N4VCT1_ENTVE</name>
<evidence type="ECO:0000256" key="4">
    <source>
        <dbReference type="ARBA" id="ARBA00023274"/>
    </source>
</evidence>
<feature type="transmembrane region" description="Helical" evidence="6">
    <location>
        <begin position="78"/>
        <end position="96"/>
    </location>
</feature>
<dbReference type="InterPro" id="IPR007264">
    <property type="entry name" value="H/ACA_rnp_Nop10"/>
</dbReference>
<dbReference type="InterPro" id="IPR036756">
    <property type="entry name" value="H/ACA_rnp_Nop10_sf"/>
</dbReference>
<keyword evidence="8" id="KW-1185">Reference proteome</keyword>
<evidence type="ECO:0000313" key="7">
    <source>
        <dbReference type="EMBL" id="VDD93120.1"/>
    </source>
</evidence>
<evidence type="ECO:0000313" key="9">
    <source>
        <dbReference type="WBParaSite" id="EVEC_0000838701-mRNA-1"/>
    </source>
</evidence>
<keyword evidence="6" id="KW-0812">Transmembrane</keyword>
<sequence>MYLRYYLDEKGNKVYTLKKVDPNDRPTLSAHPARFSPEDKYSQYRITIKKRFGLLPTMQGKPLYYFPWLTAGSPFKRFVIFFRKIIIAFICFFIGWKSLGIMLTEKILWQYDEKLGKPRMLSVKEAKDLKRKSVEEARSSKEMKFSFPLDD</sequence>
<dbReference type="WBParaSite" id="EVEC_0000838701-mRNA-1">
    <property type="protein sequence ID" value="EVEC_0000838701-mRNA-1"/>
    <property type="gene ID" value="EVEC_0000838701"/>
</dbReference>
<evidence type="ECO:0000313" key="8">
    <source>
        <dbReference type="Proteomes" id="UP000274131"/>
    </source>
</evidence>
<proteinExistence type="inferred from homology"/>